<comment type="caution">
    <text evidence="2">The sequence shown here is derived from an EMBL/GenBank/DDBJ whole genome shotgun (WGS) entry which is preliminary data.</text>
</comment>
<organism evidence="2 3">
    <name type="scientific">Austwickia chelonae NBRC 105200</name>
    <dbReference type="NCBI Taxonomy" id="1184607"/>
    <lineage>
        <taxon>Bacteria</taxon>
        <taxon>Bacillati</taxon>
        <taxon>Actinomycetota</taxon>
        <taxon>Actinomycetes</taxon>
        <taxon>Micrococcales</taxon>
        <taxon>Dermatophilaceae</taxon>
        <taxon>Austwickia</taxon>
    </lineage>
</organism>
<keyword evidence="3" id="KW-1185">Reference proteome</keyword>
<dbReference type="InterPro" id="IPR029058">
    <property type="entry name" value="AB_hydrolase_fold"/>
</dbReference>
<dbReference type="EMBL" id="BAGZ01000007">
    <property type="protein sequence ID" value="GAB77762.1"/>
    <property type="molecule type" value="Genomic_DNA"/>
</dbReference>
<name>K6W7F6_9MICO</name>
<evidence type="ECO:0000313" key="3">
    <source>
        <dbReference type="Proteomes" id="UP000008495"/>
    </source>
</evidence>
<dbReference type="eggNOG" id="COG0596">
    <property type="taxonomic scope" value="Bacteria"/>
</dbReference>
<accession>K6W7F6</accession>
<evidence type="ECO:0000313" key="2">
    <source>
        <dbReference type="EMBL" id="GAB77762.1"/>
    </source>
</evidence>
<dbReference type="SUPFAM" id="SSF53474">
    <property type="entry name" value="alpha/beta-Hydrolases"/>
    <property type="match status" value="1"/>
</dbReference>
<evidence type="ECO:0000259" key="1">
    <source>
        <dbReference type="Pfam" id="PF08386"/>
    </source>
</evidence>
<feature type="non-terminal residue" evidence="2">
    <location>
        <position position="1"/>
    </location>
</feature>
<gene>
    <name evidence="2" type="ORF">AUCHE_07_00040</name>
</gene>
<dbReference type="Pfam" id="PF08386">
    <property type="entry name" value="Abhydrolase_4"/>
    <property type="match status" value="1"/>
</dbReference>
<dbReference type="Proteomes" id="UP000008495">
    <property type="component" value="Unassembled WGS sequence"/>
</dbReference>
<proteinExistence type="predicted"/>
<feature type="domain" description="Peptidase S33 tripeptidyl aminopeptidase-like C-terminal" evidence="1">
    <location>
        <begin position="2"/>
        <end position="64"/>
    </location>
</feature>
<protein>
    <recommendedName>
        <fullName evidence="1">Peptidase S33 tripeptidyl aminopeptidase-like C-terminal domain-containing protein</fullName>
    </recommendedName>
</protein>
<dbReference type="AlphaFoldDB" id="K6W7F6"/>
<dbReference type="InterPro" id="IPR013595">
    <property type="entry name" value="Pept_S33_TAP-like_C"/>
</dbReference>
<reference evidence="2 3" key="1">
    <citation type="submission" date="2012-08" db="EMBL/GenBank/DDBJ databases">
        <title>Whole genome shotgun sequence of Austwickia chelonae NBRC 105200.</title>
        <authorList>
            <person name="Yoshida I."/>
            <person name="Hosoyama A."/>
            <person name="Tsuchikane K."/>
            <person name="Katsumata H."/>
            <person name="Ando Y."/>
            <person name="Ohji S."/>
            <person name="Hamada M."/>
            <person name="Tamura T."/>
            <person name="Yamazoe A."/>
            <person name="Yamazaki S."/>
            <person name="Fujita N."/>
        </authorList>
    </citation>
    <scope>NUCLEOTIDE SEQUENCE [LARGE SCALE GENOMIC DNA]</scope>
    <source>
        <strain evidence="2 3">NBRC 105200</strain>
    </source>
</reference>
<dbReference type="RefSeq" id="WP_006502514.1">
    <property type="nucleotide sequence ID" value="NZ_BAGZ01000007.1"/>
</dbReference>
<sequence length="75" mass="7904">ILNNTHDPATPMAGAKKLASLSPGSRLVTVDAWGHVGIDKSACAAKAVENYMLNGKLPAENTTCKADKPLFPEKK</sequence>